<keyword evidence="1" id="KW-0677">Repeat</keyword>
<dbReference type="GO" id="GO:0006508">
    <property type="term" value="P:proteolysis"/>
    <property type="evidence" value="ECO:0007669"/>
    <property type="project" value="InterPro"/>
</dbReference>
<comment type="caution">
    <text evidence="5">The sequence shown here is derived from an EMBL/GenBank/DDBJ whole genome shotgun (WGS) entry which is preliminary data.</text>
</comment>
<accession>A0A196SEG6</accession>
<dbReference type="InterPro" id="IPR000177">
    <property type="entry name" value="Apple"/>
</dbReference>
<feature type="domain" description="Apple" evidence="4">
    <location>
        <begin position="204"/>
        <end position="276"/>
    </location>
</feature>
<reference evidence="5 6" key="1">
    <citation type="submission" date="2016-05" db="EMBL/GenBank/DDBJ databases">
        <title>Nuclear genome of Blastocystis sp. subtype 1 NandII.</title>
        <authorList>
            <person name="Gentekaki E."/>
            <person name="Curtis B."/>
            <person name="Stairs C."/>
            <person name="Eme L."/>
            <person name="Herman E."/>
            <person name="Klimes V."/>
            <person name="Arias M.C."/>
            <person name="Elias M."/>
            <person name="Hilliou F."/>
            <person name="Klute M."/>
            <person name="Malik S.-B."/>
            <person name="Pightling A."/>
            <person name="Rachubinski R."/>
            <person name="Salas D."/>
            <person name="Schlacht A."/>
            <person name="Suga H."/>
            <person name="Archibald J."/>
            <person name="Ball S.G."/>
            <person name="Clark G."/>
            <person name="Dacks J."/>
            <person name="Van Der Giezen M."/>
            <person name="Tsaousis A."/>
            <person name="Roger A."/>
        </authorList>
    </citation>
    <scope>NUCLEOTIDE SEQUENCE [LARGE SCALE GENOMIC DNA]</scope>
    <source>
        <strain evidence="6">ATCC 50177 / NandII</strain>
    </source>
</reference>
<dbReference type="Gene3D" id="2.160.20.10">
    <property type="entry name" value="Single-stranded right-handed beta-helix, Pectin lyase-like"/>
    <property type="match status" value="2"/>
</dbReference>
<proteinExistence type="predicted"/>
<organism evidence="5 6">
    <name type="scientific">Blastocystis sp. subtype 1 (strain ATCC 50177 / NandII)</name>
    <dbReference type="NCBI Taxonomy" id="478820"/>
    <lineage>
        <taxon>Eukaryota</taxon>
        <taxon>Sar</taxon>
        <taxon>Stramenopiles</taxon>
        <taxon>Bigyra</taxon>
        <taxon>Opalozoa</taxon>
        <taxon>Opalinata</taxon>
        <taxon>Blastocystidae</taxon>
        <taxon>Blastocystis</taxon>
    </lineage>
</organism>
<dbReference type="InterPro" id="IPR012334">
    <property type="entry name" value="Pectin_lyas_fold"/>
</dbReference>
<sequence>MNTFLLLLSVVIATSTDRHIGMFPNRINGEFHDLSRPYLADVNVDCHIKKAAYDFAKAIQPERGNHRAVFDALQLQQCDMERPEEDKPLNIPEIKDPGFTVFVSITNGNDNNDGSMNRPVKTLEKAVSITRGIEGRKTVYLREGTYYLSKPLLLTKVDDNLTISSYNNEKVVLSGAKEAKVEWKPYRVGEFDVFSDQDAAVDIAPQPGMEVKDRIKFYSKVPSVEECQTLCDKDTECTGFVWYEKEGDYFNNCFGIIDGEFRMISSKGVTSGVKLNIYVADLSDIDIDDSKFTSLFINGKRQILARYPNGNPEYTGYHTANSGFAAAKDGKWQKPREFPAGYEIHLDKPSLQKTLYTNYQIALGGTAVQWTPAISYWALAHPVGGGGCTYSIPRGIDVSLANWSKREWQHPEGAIFHAFQGGYWGFWMFEVDGYERHEDSVSLNWTKGGFQECRGNARGGAFFVENVLEELDAPGEYFYDKANKRLYLYPNGTIEDMTTVLLSQQENLIEIRGTSDHPVMNITLNGMTFAYTRNTYMEPFEVPSGGDWALHRGGVVFVDGAENIHVQYNVFEQNGNNNVFFTNHVTHSVIEYNEMKYGSDSGILFIGSSDLMDGTREEHPHDNLIQHNLLHELGLYNKQSSPFMQSKTAHTTWTHNIFFNVPRAGININDAFGGGNLVDHSLMFNTVRETADHGPLNTWDRMPFITTYDSGEPSTKPQESKITQNFVIANYHAVWPLDHDDGSCYYYDFDNVLVYGGFKTYLGHSKISENNLYIYPDTKYADETNEFFTEPYCCITSGQKDVYGWGEVWHNNTCIIKSEAIYWFNGVSPETLKELTPVLDHNTIYTPHGKEGTKVNMSYGTKLHSEFVKEAEKDGDAVFYPLPTGKRIEEMIHEKLHI</sequence>
<dbReference type="GO" id="GO:0005576">
    <property type="term" value="C:extracellular region"/>
    <property type="evidence" value="ECO:0007669"/>
    <property type="project" value="InterPro"/>
</dbReference>
<keyword evidence="3" id="KW-0732">Signal</keyword>
<feature type="chain" id="PRO_5008274572" evidence="3">
    <location>
        <begin position="17"/>
        <end position="898"/>
    </location>
</feature>
<dbReference type="AlphaFoldDB" id="A0A196SEG6"/>
<keyword evidence="6" id="KW-1185">Reference proteome</keyword>
<gene>
    <name evidence="5" type="ORF">AV274_3835</name>
</gene>
<keyword evidence="2" id="KW-1015">Disulfide bond</keyword>
<feature type="signal peptide" evidence="3">
    <location>
        <begin position="1"/>
        <end position="16"/>
    </location>
</feature>
<evidence type="ECO:0000256" key="3">
    <source>
        <dbReference type="SAM" id="SignalP"/>
    </source>
</evidence>
<evidence type="ECO:0000256" key="1">
    <source>
        <dbReference type="ARBA" id="ARBA00022737"/>
    </source>
</evidence>
<evidence type="ECO:0000313" key="6">
    <source>
        <dbReference type="Proteomes" id="UP000078348"/>
    </source>
</evidence>
<evidence type="ECO:0000256" key="2">
    <source>
        <dbReference type="ARBA" id="ARBA00023157"/>
    </source>
</evidence>
<evidence type="ECO:0000313" key="5">
    <source>
        <dbReference type="EMBL" id="OAO14532.1"/>
    </source>
</evidence>
<dbReference type="SUPFAM" id="SSF51126">
    <property type="entry name" value="Pectin lyase-like"/>
    <property type="match status" value="1"/>
</dbReference>
<evidence type="ECO:0000259" key="4">
    <source>
        <dbReference type="SMART" id="SM00223"/>
    </source>
</evidence>
<dbReference type="OrthoDB" id="5949092at2759"/>
<dbReference type="PANTHER" id="PTHR36453">
    <property type="entry name" value="SECRETED PROTEIN-RELATED"/>
    <property type="match status" value="1"/>
</dbReference>
<dbReference type="EMBL" id="LXWW01000238">
    <property type="protein sequence ID" value="OAO14532.1"/>
    <property type="molecule type" value="Genomic_DNA"/>
</dbReference>
<protein>
    <submittedName>
        <fullName evidence="5">Secreted protein</fullName>
    </submittedName>
</protein>
<dbReference type="CDD" id="cd01100">
    <property type="entry name" value="APPLE_Factor_XI_like"/>
    <property type="match status" value="1"/>
</dbReference>
<dbReference type="STRING" id="478820.A0A196SEG6"/>
<dbReference type="InterPro" id="IPR011050">
    <property type="entry name" value="Pectin_lyase_fold/virulence"/>
</dbReference>
<dbReference type="Proteomes" id="UP000078348">
    <property type="component" value="Unassembled WGS sequence"/>
</dbReference>
<name>A0A196SEG6_BLAHN</name>
<dbReference type="PANTHER" id="PTHR36453:SF1">
    <property type="entry name" value="RIGHT HANDED BETA HELIX DOMAIN-CONTAINING PROTEIN"/>
    <property type="match status" value="1"/>
</dbReference>
<dbReference type="Gene3D" id="3.50.4.10">
    <property type="entry name" value="Hepatocyte Growth Factor"/>
    <property type="match status" value="1"/>
</dbReference>
<dbReference type="SMART" id="SM00223">
    <property type="entry name" value="APPLE"/>
    <property type="match status" value="1"/>
</dbReference>